<reference evidence="3" key="1">
    <citation type="submission" date="2021-02" db="EMBL/GenBank/DDBJ databases">
        <authorList>
            <person name="Nowell W R."/>
        </authorList>
    </citation>
    <scope>NUCLEOTIDE SEQUENCE</scope>
</reference>
<evidence type="ECO:0000313" key="4">
    <source>
        <dbReference type="Proteomes" id="UP000663848"/>
    </source>
</evidence>
<dbReference type="Gene3D" id="2.130.10.10">
    <property type="entry name" value="YVTN repeat-like/Quinoprotein amine dehydrogenase"/>
    <property type="match status" value="1"/>
</dbReference>
<evidence type="ECO:0000256" key="1">
    <source>
        <dbReference type="ARBA" id="ARBA00022574"/>
    </source>
</evidence>
<sequence>LIDFRNNNGDRVVTSFRHASKEAFRHVDINISNTNKFASVINDQYCVPIWDIRQPIQPDFSILTRDKVLCIAWNPHEHFWLATGGVGGHDRAIRIWDANSSDNPQEPLFTVYTFGQVAKVNWHPA</sequence>
<dbReference type="GO" id="GO:0005774">
    <property type="term" value="C:vacuolar membrane"/>
    <property type="evidence" value="ECO:0007669"/>
    <property type="project" value="TreeGrafter"/>
</dbReference>
<dbReference type="GO" id="GO:1904263">
    <property type="term" value="P:positive regulation of TORC1 signaling"/>
    <property type="evidence" value="ECO:0007669"/>
    <property type="project" value="TreeGrafter"/>
</dbReference>
<evidence type="ECO:0000256" key="2">
    <source>
        <dbReference type="ARBA" id="ARBA00022737"/>
    </source>
</evidence>
<accession>A0A822AK34</accession>
<keyword evidence="1" id="KW-0853">WD repeat</keyword>
<dbReference type="GO" id="GO:0005829">
    <property type="term" value="C:cytosol"/>
    <property type="evidence" value="ECO:0007669"/>
    <property type="project" value="TreeGrafter"/>
</dbReference>
<dbReference type="InterPro" id="IPR015943">
    <property type="entry name" value="WD40/YVTN_repeat-like_dom_sf"/>
</dbReference>
<keyword evidence="2" id="KW-0677">Repeat</keyword>
<organism evidence="3 4">
    <name type="scientific">Rotaria socialis</name>
    <dbReference type="NCBI Taxonomy" id="392032"/>
    <lineage>
        <taxon>Eukaryota</taxon>
        <taxon>Metazoa</taxon>
        <taxon>Spiralia</taxon>
        <taxon>Gnathifera</taxon>
        <taxon>Rotifera</taxon>
        <taxon>Eurotatoria</taxon>
        <taxon>Bdelloidea</taxon>
        <taxon>Philodinida</taxon>
        <taxon>Philodinidae</taxon>
        <taxon>Rotaria</taxon>
    </lineage>
</organism>
<dbReference type="AlphaFoldDB" id="A0A822AK34"/>
<dbReference type="GO" id="GO:0016239">
    <property type="term" value="P:positive regulation of macroautophagy"/>
    <property type="evidence" value="ECO:0007669"/>
    <property type="project" value="TreeGrafter"/>
</dbReference>
<protein>
    <recommendedName>
        <fullName evidence="5">GATOR complex protein WDR24</fullName>
    </recommendedName>
</protein>
<dbReference type="Proteomes" id="UP000663848">
    <property type="component" value="Unassembled WGS sequence"/>
</dbReference>
<dbReference type="EMBL" id="CAJOBR010034413">
    <property type="protein sequence ID" value="CAF5006949.1"/>
    <property type="molecule type" value="Genomic_DNA"/>
</dbReference>
<dbReference type="PANTHER" id="PTHR46200">
    <property type="entry name" value="GATOR COMPLEX PROTEIN WDR24"/>
    <property type="match status" value="1"/>
</dbReference>
<evidence type="ECO:0008006" key="5">
    <source>
        <dbReference type="Google" id="ProtNLM"/>
    </source>
</evidence>
<proteinExistence type="predicted"/>
<dbReference type="GO" id="GO:0061700">
    <property type="term" value="C:GATOR2 complex"/>
    <property type="evidence" value="ECO:0007669"/>
    <property type="project" value="TreeGrafter"/>
</dbReference>
<feature type="non-terminal residue" evidence="3">
    <location>
        <position position="1"/>
    </location>
</feature>
<dbReference type="InterPro" id="IPR036322">
    <property type="entry name" value="WD40_repeat_dom_sf"/>
</dbReference>
<dbReference type="SUPFAM" id="SSF50978">
    <property type="entry name" value="WD40 repeat-like"/>
    <property type="match status" value="1"/>
</dbReference>
<dbReference type="PANTHER" id="PTHR46200:SF1">
    <property type="entry name" value="GATOR COMPLEX PROTEIN WDR24"/>
    <property type="match status" value="1"/>
</dbReference>
<dbReference type="InterPro" id="IPR037590">
    <property type="entry name" value="WDR24"/>
</dbReference>
<evidence type="ECO:0000313" key="3">
    <source>
        <dbReference type="EMBL" id="CAF5006949.1"/>
    </source>
</evidence>
<name>A0A822AK34_9BILA</name>
<feature type="non-terminal residue" evidence="3">
    <location>
        <position position="125"/>
    </location>
</feature>
<comment type="caution">
    <text evidence="3">The sequence shown here is derived from an EMBL/GenBank/DDBJ whole genome shotgun (WGS) entry which is preliminary data.</text>
</comment>
<gene>
    <name evidence="3" type="ORF">QYT958_LOCUS38707</name>
</gene>